<keyword evidence="5" id="KW-1185">Reference proteome</keyword>
<evidence type="ECO:0000259" key="2">
    <source>
        <dbReference type="Pfam" id="PF07290"/>
    </source>
</evidence>
<dbReference type="Pfam" id="PF21001">
    <property type="entry name" value="YqiJ_N"/>
    <property type="match status" value="1"/>
</dbReference>
<evidence type="ECO:0000259" key="3">
    <source>
        <dbReference type="Pfam" id="PF21001"/>
    </source>
</evidence>
<dbReference type="Gene3D" id="2.40.50.140">
    <property type="entry name" value="Nucleic acid-binding proteins"/>
    <property type="match status" value="1"/>
</dbReference>
<keyword evidence="1" id="KW-0472">Membrane</keyword>
<evidence type="ECO:0000256" key="1">
    <source>
        <dbReference type="SAM" id="Phobius"/>
    </source>
</evidence>
<dbReference type="Proteomes" id="UP000240653">
    <property type="component" value="Unassembled WGS sequence"/>
</dbReference>
<feature type="transmembrane region" description="Helical" evidence="1">
    <location>
        <begin position="12"/>
        <end position="31"/>
    </location>
</feature>
<keyword evidence="1" id="KW-0812">Transmembrane</keyword>
<dbReference type="InterPro" id="IPR012340">
    <property type="entry name" value="NA-bd_OB-fold"/>
</dbReference>
<accession>A0A2P7S3Q0</accession>
<sequence>MTGFLGAPALYLYPLLAGLLLGVLQIVLFIVGAAQVGHGAGGGVADMFEGSHLGEVFDWLNFGRVPFSVLAMLLLVVFGAAGIALFQLLPSLPIWSYAIAAAPASVLVTQYVGGWIARVLPQDESYAVNHEQLIGRRGVVTLGPLDDGPPGSVRVRDEHGELHTIRARPADAGGRIDKGAEVVVVEAAPQPGRIYLVMPFEEEG</sequence>
<dbReference type="EMBL" id="PXYL01000015">
    <property type="protein sequence ID" value="PSJ57102.1"/>
    <property type="molecule type" value="Genomic_DNA"/>
</dbReference>
<feature type="transmembrane region" description="Helical" evidence="1">
    <location>
        <begin position="94"/>
        <end position="117"/>
    </location>
</feature>
<dbReference type="Pfam" id="PF07290">
    <property type="entry name" value="YqiJ_OB"/>
    <property type="match status" value="1"/>
</dbReference>
<evidence type="ECO:0000313" key="4">
    <source>
        <dbReference type="EMBL" id="PSJ57102.1"/>
    </source>
</evidence>
<comment type="caution">
    <text evidence="4">The sequence shown here is derived from an EMBL/GenBank/DDBJ whole genome shotgun (WGS) entry which is preliminary data.</text>
</comment>
<dbReference type="RefSeq" id="WP_106726358.1">
    <property type="nucleotide sequence ID" value="NZ_PXYL01000015.1"/>
</dbReference>
<dbReference type="InterPro" id="IPR048376">
    <property type="entry name" value="YqiJ_N"/>
</dbReference>
<feature type="domain" description="Inner membrane protein YqiJ N-terminal" evidence="3">
    <location>
        <begin position="19"/>
        <end position="106"/>
    </location>
</feature>
<dbReference type="OrthoDB" id="5421421at2"/>
<evidence type="ECO:0008006" key="6">
    <source>
        <dbReference type="Google" id="ProtNLM"/>
    </source>
</evidence>
<name>A0A2P7S3Q0_9HYPH</name>
<feature type="transmembrane region" description="Helical" evidence="1">
    <location>
        <begin position="67"/>
        <end position="88"/>
    </location>
</feature>
<keyword evidence="1" id="KW-1133">Transmembrane helix</keyword>
<proteinExistence type="predicted"/>
<gene>
    <name evidence="4" type="ORF">C7I85_22985</name>
</gene>
<protein>
    <recommendedName>
        <fullName evidence="6">DUF1449 domain-containing protein</fullName>
    </recommendedName>
</protein>
<dbReference type="AlphaFoldDB" id="A0A2P7S3Q0"/>
<reference evidence="4 5" key="1">
    <citation type="submission" date="2018-03" db="EMBL/GenBank/DDBJ databases">
        <title>The draft genome of Mesorhizobium soli JCM 19897.</title>
        <authorList>
            <person name="Li L."/>
            <person name="Liu L."/>
            <person name="Liang L."/>
            <person name="Wang T."/>
            <person name="Zhang X."/>
        </authorList>
    </citation>
    <scope>NUCLEOTIDE SEQUENCE [LARGE SCALE GENOMIC DNA]</scope>
    <source>
        <strain evidence="4 5">JCM 19897</strain>
    </source>
</reference>
<organism evidence="4 5">
    <name type="scientific">Pseudaminobacter soli</name>
    <name type="common">ex Li et al. 2025</name>
    <dbReference type="NCBI Taxonomy" id="1295366"/>
    <lineage>
        <taxon>Bacteria</taxon>
        <taxon>Pseudomonadati</taxon>
        <taxon>Pseudomonadota</taxon>
        <taxon>Alphaproteobacteria</taxon>
        <taxon>Hyphomicrobiales</taxon>
        <taxon>Phyllobacteriaceae</taxon>
        <taxon>Pseudaminobacter</taxon>
    </lineage>
</organism>
<evidence type="ECO:0000313" key="5">
    <source>
        <dbReference type="Proteomes" id="UP000240653"/>
    </source>
</evidence>
<feature type="domain" description="Inner membrane protein YqiJ OB-fold" evidence="2">
    <location>
        <begin position="133"/>
        <end position="187"/>
    </location>
</feature>
<dbReference type="InterPro" id="IPR010840">
    <property type="entry name" value="YqiJ_OB"/>
</dbReference>